<name>K1QS91_MAGGI</name>
<reference evidence="2" key="1">
    <citation type="journal article" date="2012" name="Nature">
        <title>The oyster genome reveals stress adaptation and complexity of shell formation.</title>
        <authorList>
            <person name="Zhang G."/>
            <person name="Fang X."/>
            <person name="Guo X."/>
            <person name="Li L."/>
            <person name="Luo R."/>
            <person name="Xu F."/>
            <person name="Yang P."/>
            <person name="Zhang L."/>
            <person name="Wang X."/>
            <person name="Qi H."/>
            <person name="Xiong Z."/>
            <person name="Que H."/>
            <person name="Xie Y."/>
            <person name="Holland P.W."/>
            <person name="Paps J."/>
            <person name="Zhu Y."/>
            <person name="Wu F."/>
            <person name="Chen Y."/>
            <person name="Wang J."/>
            <person name="Peng C."/>
            <person name="Meng J."/>
            <person name="Yang L."/>
            <person name="Liu J."/>
            <person name="Wen B."/>
            <person name="Zhang N."/>
            <person name="Huang Z."/>
            <person name="Zhu Q."/>
            <person name="Feng Y."/>
            <person name="Mount A."/>
            <person name="Hedgecock D."/>
            <person name="Xu Z."/>
            <person name="Liu Y."/>
            <person name="Domazet-Loso T."/>
            <person name="Du Y."/>
            <person name="Sun X."/>
            <person name="Zhang S."/>
            <person name="Liu B."/>
            <person name="Cheng P."/>
            <person name="Jiang X."/>
            <person name="Li J."/>
            <person name="Fan D."/>
            <person name="Wang W."/>
            <person name="Fu W."/>
            <person name="Wang T."/>
            <person name="Wang B."/>
            <person name="Zhang J."/>
            <person name="Peng Z."/>
            <person name="Li Y."/>
            <person name="Li N."/>
            <person name="Wang J."/>
            <person name="Chen M."/>
            <person name="He Y."/>
            <person name="Tan F."/>
            <person name="Song X."/>
            <person name="Zheng Q."/>
            <person name="Huang R."/>
            <person name="Yang H."/>
            <person name="Du X."/>
            <person name="Chen L."/>
            <person name="Yang M."/>
            <person name="Gaffney P.M."/>
            <person name="Wang S."/>
            <person name="Luo L."/>
            <person name="She Z."/>
            <person name="Ming Y."/>
            <person name="Huang W."/>
            <person name="Zhang S."/>
            <person name="Huang B."/>
            <person name="Zhang Y."/>
            <person name="Qu T."/>
            <person name="Ni P."/>
            <person name="Miao G."/>
            <person name="Wang J."/>
            <person name="Wang Q."/>
            <person name="Steinberg C.E."/>
            <person name="Wang H."/>
            <person name="Li N."/>
            <person name="Qian L."/>
            <person name="Zhang G."/>
            <person name="Li Y."/>
            <person name="Yang H."/>
            <person name="Liu X."/>
            <person name="Wang J."/>
            <person name="Yin Y."/>
            <person name="Wang J."/>
        </authorList>
    </citation>
    <scope>NUCLEOTIDE SEQUENCE [LARGE SCALE GENOMIC DNA]</scope>
    <source>
        <strain evidence="2">05x7-T-G4-1.051#20</strain>
    </source>
</reference>
<dbReference type="EMBL" id="JH817296">
    <property type="protein sequence ID" value="EKC34034.1"/>
    <property type="molecule type" value="Genomic_DNA"/>
</dbReference>
<evidence type="ECO:0000256" key="1">
    <source>
        <dbReference type="SAM" id="MobiDB-lite"/>
    </source>
</evidence>
<dbReference type="HOGENOM" id="CLU_2456981_0_0_1"/>
<accession>K1QS91</accession>
<dbReference type="InParanoid" id="K1QS91"/>
<dbReference type="AlphaFoldDB" id="K1QS91"/>
<proteinExistence type="predicted"/>
<organism evidence="2">
    <name type="scientific">Magallana gigas</name>
    <name type="common">Pacific oyster</name>
    <name type="synonym">Crassostrea gigas</name>
    <dbReference type="NCBI Taxonomy" id="29159"/>
    <lineage>
        <taxon>Eukaryota</taxon>
        <taxon>Metazoa</taxon>
        <taxon>Spiralia</taxon>
        <taxon>Lophotrochozoa</taxon>
        <taxon>Mollusca</taxon>
        <taxon>Bivalvia</taxon>
        <taxon>Autobranchia</taxon>
        <taxon>Pteriomorphia</taxon>
        <taxon>Ostreida</taxon>
        <taxon>Ostreoidea</taxon>
        <taxon>Ostreidae</taxon>
        <taxon>Magallana</taxon>
    </lineage>
</organism>
<feature type="compositionally biased region" description="Basic residues" evidence="1">
    <location>
        <begin position="1"/>
        <end position="12"/>
    </location>
</feature>
<evidence type="ECO:0000313" key="2">
    <source>
        <dbReference type="EMBL" id="EKC34034.1"/>
    </source>
</evidence>
<protein>
    <submittedName>
        <fullName evidence="2">Uncharacterized protein</fullName>
    </submittedName>
</protein>
<sequence length="89" mass="9956">MLQHGLRRKKPPKTQEISQAPIPMTSDDEDIPLSTICEMIGTSPDLDISAVVAGRVVEKELVTGMRKVLAETFCQVRVLINEILKRQLK</sequence>
<feature type="region of interest" description="Disordered" evidence="1">
    <location>
        <begin position="1"/>
        <end position="30"/>
    </location>
</feature>
<gene>
    <name evidence="2" type="ORF">CGI_10021452</name>
</gene>